<dbReference type="OrthoDB" id="9009800at2"/>
<dbReference type="Gene3D" id="3.30.1340.30">
    <property type="match status" value="1"/>
</dbReference>
<dbReference type="EMBL" id="MCAS01000002">
    <property type="protein sequence ID" value="RKF50281.1"/>
    <property type="molecule type" value="Genomic_DNA"/>
</dbReference>
<comment type="caution">
    <text evidence="2">The sequence shown here is derived from an EMBL/GenBank/DDBJ whole genome shotgun (WGS) entry which is preliminary data.</text>
</comment>
<name>A0A3R7EW07_9BURK</name>
<evidence type="ECO:0000313" key="3">
    <source>
        <dbReference type="Proteomes" id="UP000283709"/>
    </source>
</evidence>
<organism evidence="2 3">
    <name type="scientific">Paraburkholderia fungorum</name>
    <dbReference type="NCBI Taxonomy" id="134537"/>
    <lineage>
        <taxon>Bacteria</taxon>
        <taxon>Pseudomonadati</taxon>
        <taxon>Pseudomonadota</taxon>
        <taxon>Betaproteobacteria</taxon>
        <taxon>Burkholderiales</taxon>
        <taxon>Burkholderiaceae</taxon>
        <taxon>Paraburkholderia</taxon>
    </lineage>
</organism>
<dbReference type="PROSITE" id="PS50914">
    <property type="entry name" value="BON"/>
    <property type="match status" value="1"/>
</dbReference>
<evidence type="ECO:0000259" key="1">
    <source>
        <dbReference type="PROSITE" id="PS50914"/>
    </source>
</evidence>
<reference evidence="2 3" key="1">
    <citation type="submission" date="2016-07" db="EMBL/GenBank/DDBJ databases">
        <title>Genome analysis of Burkholderia fungorum ES3-20.</title>
        <authorList>
            <person name="Xu D."/>
            <person name="Yao R."/>
            <person name="Zheng S."/>
        </authorList>
    </citation>
    <scope>NUCLEOTIDE SEQUENCE [LARGE SCALE GENOMIC DNA]</scope>
    <source>
        <strain evidence="2 3">ES3-20</strain>
    </source>
</reference>
<dbReference type="Proteomes" id="UP000283709">
    <property type="component" value="Unassembled WGS sequence"/>
</dbReference>
<dbReference type="InterPro" id="IPR014004">
    <property type="entry name" value="Transpt-assoc_nodulatn_dom_bac"/>
</dbReference>
<feature type="domain" description="BON" evidence="1">
    <location>
        <begin position="10"/>
        <end position="78"/>
    </location>
</feature>
<dbReference type="InterPro" id="IPR007055">
    <property type="entry name" value="BON_dom"/>
</dbReference>
<dbReference type="SMART" id="SM00749">
    <property type="entry name" value="BON"/>
    <property type="match status" value="1"/>
</dbReference>
<proteinExistence type="predicted"/>
<dbReference type="Pfam" id="PF04972">
    <property type="entry name" value="BON"/>
    <property type="match status" value="1"/>
</dbReference>
<accession>A0A3R7EW07</accession>
<protein>
    <submittedName>
        <fullName evidence="2">Transporter</fullName>
    </submittedName>
</protein>
<sequence length="81" mass="8953">MRGTGSPRLSDNQIASEAVRRLSWDAAVPKDTVKVKVVHGRVTLRGVLQNAHQKTAALEDVSRLFGVASISDRTRIKSTWR</sequence>
<dbReference type="AlphaFoldDB" id="A0A3R7EW07"/>
<gene>
    <name evidence="2" type="ORF">BCY88_15640</name>
</gene>
<evidence type="ECO:0000313" key="2">
    <source>
        <dbReference type="EMBL" id="RKF50281.1"/>
    </source>
</evidence>